<dbReference type="InterPro" id="IPR051112">
    <property type="entry name" value="CWC26_splicing_factor"/>
</dbReference>
<feature type="region of interest" description="Disordered" evidence="3">
    <location>
        <begin position="59"/>
        <end position="417"/>
    </location>
</feature>
<dbReference type="PANTHER" id="PTHR31809:SF0">
    <property type="entry name" value="BUD13 HOMOLOG"/>
    <property type="match status" value="1"/>
</dbReference>
<feature type="region of interest" description="Disordered" evidence="3">
    <location>
        <begin position="491"/>
        <end position="511"/>
    </location>
</feature>
<dbReference type="RefSeq" id="XP_792607.3">
    <property type="nucleotide sequence ID" value="XM_787514.5"/>
</dbReference>
<evidence type="ECO:0000313" key="5">
    <source>
        <dbReference type="Proteomes" id="UP000007110"/>
    </source>
</evidence>
<protein>
    <recommendedName>
        <fullName evidence="2">BUD13 homolog</fullName>
    </recommendedName>
</protein>
<evidence type="ECO:0000256" key="2">
    <source>
        <dbReference type="ARBA" id="ARBA00014454"/>
    </source>
</evidence>
<reference evidence="4" key="2">
    <citation type="submission" date="2021-01" db="UniProtKB">
        <authorList>
            <consortium name="EnsemblMetazoa"/>
        </authorList>
    </citation>
    <scope>IDENTIFICATION</scope>
</reference>
<feature type="compositionally biased region" description="Basic and acidic residues" evidence="3">
    <location>
        <begin position="59"/>
        <end position="68"/>
    </location>
</feature>
<dbReference type="FunCoup" id="A0A7M7RFA2">
    <property type="interactions" value="1743"/>
</dbReference>
<comment type="similarity">
    <text evidence="1">Belongs to the CWC26 family.</text>
</comment>
<reference evidence="5" key="1">
    <citation type="submission" date="2015-02" db="EMBL/GenBank/DDBJ databases">
        <title>Genome sequencing for Strongylocentrotus purpuratus.</title>
        <authorList>
            <person name="Murali S."/>
            <person name="Liu Y."/>
            <person name="Vee V."/>
            <person name="English A."/>
            <person name="Wang M."/>
            <person name="Skinner E."/>
            <person name="Han Y."/>
            <person name="Muzny D.M."/>
            <person name="Worley K.C."/>
            <person name="Gibbs R.A."/>
        </authorList>
    </citation>
    <scope>NUCLEOTIDE SEQUENCE</scope>
</reference>
<dbReference type="GO" id="GO:0005684">
    <property type="term" value="C:U2-type spliceosomal complex"/>
    <property type="evidence" value="ECO:0000318"/>
    <property type="project" value="GO_Central"/>
</dbReference>
<accession>A0A7M7RFA2</accession>
<sequence length="547" mass="61600">MSVIDQKEYLKRYLSGGDAEEKNKKKRKKKPGGHQGVAVKAASVRVLDDDVDFRTLARSDAGDDKSTLLEEADEAPLVADFIDERPEDEVKLEQYRKSDKWKVMTHDEEEEEELPQSSSIGGQRPRHDSSSDASPPRRRPRHDSGSDLSPPRGRPGPGQMSRTRHDSDSDVSPPRRRNGEAKQIPKGRHDSDPGLSPPRAKVKGSRRNRHDSDSDISPVRTKRKQGARHDSDSDISPPRLRRPSPSGGSRNSNSRTRHDSDSDLSPPRISNSKRRDQGPSKSGRSNRDLSPARRKGRGSDVDLSPPRRGGGGSRRRMDSDSDLSSDRGRPSKAEDGMKGKPKKTLSGAKAGLSDAAALRRENEATRRRTNEAYSRLDDDVSGKNADTIFRDKTGRRRDLKEEKRLKKEEEAKKAEEDEKFLEWGKGVAQVKNQKSSIEDTMREMAKPLARYKDDQDLDQMLKEQDRAGDPMLAFLKKKESNAMAKAGIKVKPKYRGPKPPPTRFNIQPGYRWDGVDRSSGFEKKYFQRMSDKKATSEIAYKWSIEDM</sequence>
<keyword evidence="5" id="KW-1185">Reference proteome</keyword>
<organism evidence="4 5">
    <name type="scientific">Strongylocentrotus purpuratus</name>
    <name type="common">Purple sea urchin</name>
    <dbReference type="NCBI Taxonomy" id="7668"/>
    <lineage>
        <taxon>Eukaryota</taxon>
        <taxon>Metazoa</taxon>
        <taxon>Echinodermata</taxon>
        <taxon>Eleutherozoa</taxon>
        <taxon>Echinozoa</taxon>
        <taxon>Echinoidea</taxon>
        <taxon>Euechinoidea</taxon>
        <taxon>Echinacea</taxon>
        <taxon>Camarodonta</taxon>
        <taxon>Echinidea</taxon>
        <taxon>Strongylocentrotidae</taxon>
        <taxon>Strongylocentrotus</taxon>
    </lineage>
</organism>
<dbReference type="EnsemblMetazoa" id="XM_787514">
    <property type="protein sequence ID" value="XP_792607"/>
    <property type="gene ID" value="LOC587806"/>
</dbReference>
<dbReference type="KEGG" id="spu:587806"/>
<evidence type="ECO:0000256" key="3">
    <source>
        <dbReference type="SAM" id="MobiDB-lite"/>
    </source>
</evidence>
<name>A0A7M7RFA2_STRPU</name>
<dbReference type="PANTHER" id="PTHR31809">
    <property type="entry name" value="BUD13 HOMOLOG"/>
    <property type="match status" value="1"/>
</dbReference>
<feature type="compositionally biased region" description="Basic and acidic residues" evidence="3">
    <location>
        <begin position="82"/>
        <end position="106"/>
    </location>
</feature>
<feature type="compositionally biased region" description="Basic residues" evidence="3">
    <location>
        <begin position="200"/>
        <end position="209"/>
    </location>
</feature>
<dbReference type="OrthoDB" id="6022at2759"/>
<feature type="region of interest" description="Disordered" evidence="3">
    <location>
        <begin position="15"/>
        <end position="38"/>
    </location>
</feature>
<feature type="compositionally biased region" description="Basic and acidic residues" evidence="3">
    <location>
        <begin position="315"/>
        <end position="338"/>
    </location>
</feature>
<dbReference type="OMA" id="FEAEFQF"/>
<dbReference type="GO" id="GO:0000398">
    <property type="term" value="P:mRNA splicing, via spliceosome"/>
    <property type="evidence" value="ECO:0000318"/>
    <property type="project" value="GO_Central"/>
</dbReference>
<evidence type="ECO:0000256" key="1">
    <source>
        <dbReference type="ARBA" id="ARBA00011069"/>
    </source>
</evidence>
<dbReference type="CTD" id="84811"/>
<dbReference type="InterPro" id="IPR018609">
    <property type="entry name" value="Bud13"/>
</dbReference>
<feature type="compositionally biased region" description="Basic and acidic residues" evidence="3">
    <location>
        <begin position="357"/>
        <end position="381"/>
    </location>
</feature>
<dbReference type="InParanoid" id="A0A7M7RFA2"/>
<proteinExistence type="inferred from homology"/>
<evidence type="ECO:0000313" key="4">
    <source>
        <dbReference type="EnsemblMetazoa" id="XP_792607"/>
    </source>
</evidence>
<feature type="compositionally biased region" description="Low complexity" evidence="3">
    <location>
        <begin position="234"/>
        <end position="254"/>
    </location>
</feature>
<dbReference type="AlphaFoldDB" id="A0A7M7RFA2"/>
<feature type="compositionally biased region" description="Basic and acidic residues" evidence="3">
    <location>
        <begin position="388"/>
        <end position="417"/>
    </location>
</feature>
<dbReference type="Proteomes" id="UP000007110">
    <property type="component" value="Unassembled WGS sequence"/>
</dbReference>
<dbReference type="GeneID" id="587806"/>
<dbReference type="Pfam" id="PF09736">
    <property type="entry name" value="Bud13"/>
    <property type="match status" value="1"/>
</dbReference>